<dbReference type="EMBL" id="LLXE01000183">
    <property type="protein sequence ID" value="KUM60251.1"/>
    <property type="molecule type" value="Genomic_DNA"/>
</dbReference>
<name>A0A101MGP9_PENFR</name>
<evidence type="ECO:0000256" key="1">
    <source>
        <dbReference type="SAM" id="MobiDB-lite"/>
    </source>
</evidence>
<feature type="compositionally biased region" description="Polar residues" evidence="1">
    <location>
        <begin position="122"/>
        <end position="141"/>
    </location>
</feature>
<sequence>MHELTSNLSSLFLIGVLTKSREYRPPKVVTAPVALTLAHTTIAVKPTLPSIPSTPDTLNSTTVTPRGTYTRPRGSRVSLSNLDKYEAKADKYEDPPRSSGSGPSSRGSSPRPDEDVFRSRKSSTMSIDISSTPGTFQANTSKTSLHALEGLESGDRHLERMVFGWLACVIDDEVAYAEVMDWQRNEANKRLQAEAKYFDPDEPGNIWMYDNDPPNDFEETITLQDTATAPVSIQYGMDSDDPWTPPPRGTKLSDGGVYMASKTMSAVDRGVTFPVDFDKNGHVRATRTAGFR</sequence>
<feature type="compositionally biased region" description="Polar residues" evidence="1">
    <location>
        <begin position="50"/>
        <end position="67"/>
    </location>
</feature>
<proteinExistence type="predicted"/>
<gene>
    <name evidence="2" type="ORF">ACN42_g6886</name>
</gene>
<dbReference type="AlphaFoldDB" id="A0A101MGP9"/>
<reference evidence="2 3" key="1">
    <citation type="submission" date="2015-10" db="EMBL/GenBank/DDBJ databases">
        <title>Genome sequencing of Penicillium freii.</title>
        <authorList>
            <person name="Nguyen H.D."/>
            <person name="Visagie C.M."/>
            <person name="Seifert K.A."/>
        </authorList>
    </citation>
    <scope>NUCLEOTIDE SEQUENCE [LARGE SCALE GENOMIC DNA]</scope>
    <source>
        <strain evidence="2 3">DAOM 242723</strain>
    </source>
</reference>
<evidence type="ECO:0000313" key="2">
    <source>
        <dbReference type="EMBL" id="KUM60251.1"/>
    </source>
</evidence>
<evidence type="ECO:0000313" key="3">
    <source>
        <dbReference type="Proteomes" id="UP000055045"/>
    </source>
</evidence>
<accession>A0A101MGP9</accession>
<dbReference type="Proteomes" id="UP000055045">
    <property type="component" value="Unassembled WGS sequence"/>
</dbReference>
<protein>
    <submittedName>
        <fullName evidence="2">Uncharacterized protein</fullName>
    </submittedName>
</protein>
<feature type="compositionally biased region" description="Low complexity" evidence="1">
    <location>
        <begin position="97"/>
        <end position="110"/>
    </location>
</feature>
<feature type="region of interest" description="Disordered" evidence="1">
    <location>
        <begin position="46"/>
        <end position="141"/>
    </location>
</feature>
<feature type="compositionally biased region" description="Basic and acidic residues" evidence="1">
    <location>
        <begin position="83"/>
        <end position="96"/>
    </location>
</feature>
<organism evidence="2 3">
    <name type="scientific">Penicillium freii</name>
    <dbReference type="NCBI Taxonomy" id="48697"/>
    <lineage>
        <taxon>Eukaryota</taxon>
        <taxon>Fungi</taxon>
        <taxon>Dikarya</taxon>
        <taxon>Ascomycota</taxon>
        <taxon>Pezizomycotina</taxon>
        <taxon>Eurotiomycetes</taxon>
        <taxon>Eurotiomycetidae</taxon>
        <taxon>Eurotiales</taxon>
        <taxon>Aspergillaceae</taxon>
        <taxon>Penicillium</taxon>
    </lineage>
</organism>
<keyword evidence="3" id="KW-1185">Reference proteome</keyword>
<comment type="caution">
    <text evidence="2">The sequence shown here is derived from an EMBL/GenBank/DDBJ whole genome shotgun (WGS) entry which is preliminary data.</text>
</comment>